<dbReference type="RefSeq" id="WP_191040984.1">
    <property type="nucleotide sequence ID" value="NZ_JACXAA010000008.1"/>
</dbReference>
<feature type="transmembrane region" description="Helical" evidence="10">
    <location>
        <begin position="196"/>
        <end position="213"/>
    </location>
</feature>
<keyword evidence="4" id="KW-0808">Transferase</keyword>
<dbReference type="PANTHER" id="PTHR24421:SF10">
    <property type="entry name" value="NITRATE_NITRITE SENSOR PROTEIN NARQ"/>
    <property type="match status" value="1"/>
</dbReference>
<evidence type="ECO:0000313" key="13">
    <source>
        <dbReference type="EMBL" id="MBD2755360.1"/>
    </source>
</evidence>
<feature type="transmembrane region" description="Helical" evidence="10">
    <location>
        <begin position="233"/>
        <end position="256"/>
    </location>
</feature>
<sequence>MTRHRCVRLGLLSLLFLITGFSSLAQTFTYPFDNGRADLPLTTCVQYAPTSATYTLLNPTNTEVDVILFQEVDEIDVYRINGLKRTLLGRSGWLYPAHLLQLDQYPEFGFQHRNGVLFQLPPAQTVHLQAVYRNKMFANTALLYPRLFSRAGYQQFLDRQLAAHLPVRMLGMIFVGCLLIMFLYTGTQYIILRERVLLYYALFVLLVILRSVIHDDYLHVMDGWPLLRSVGFVSRFSLTFMLWSLAAYGLFLREYVQLRARSPKLDHLYAAMISVFILLGLGDVFITVDKFTVPVWQQVHRAVDVCLLLFGFFTLYTLWRFYDAVTKFLFWGILFFFISGLGSIINRSFFGYLPTVYDTEVAIFATGYVLEILMFALGIAQRHELIRQEKVSIQAQLIEQLQHNEQKQVKLNTLRDEIARDLHDEIGSQLSSISILSQTTARYISDERAKQRLSTIGQTARQIMESMREIVWSLNSSSDSLQHVGLRIRETAYNLFADTPTRLHIDLAETDAVHGLSQKQRRELHMIAKECLINCLRHAQAQNVWLMLQATPPTVLFSIRDDGMGFDQTTDFSGLGLRSIQARANQIGAILSIESNPGAGTVIRVNCPTLPESERSTPSAQQTTTLSAMS</sequence>
<feature type="transmembrane region" description="Helical" evidence="10">
    <location>
        <begin position="165"/>
        <end position="184"/>
    </location>
</feature>
<dbReference type="EMBL" id="JACXAA010000008">
    <property type="protein sequence ID" value="MBD2755360.1"/>
    <property type="molecule type" value="Genomic_DNA"/>
</dbReference>
<keyword evidence="5" id="KW-0547">Nucleotide-binding</keyword>
<dbReference type="EC" id="2.7.13.3" evidence="2"/>
<evidence type="ECO:0000256" key="7">
    <source>
        <dbReference type="ARBA" id="ARBA00022840"/>
    </source>
</evidence>
<keyword evidence="6" id="KW-0418">Kinase</keyword>
<feature type="domain" description="Histidine kinase" evidence="12">
    <location>
        <begin position="421"/>
        <end position="611"/>
    </location>
</feature>
<dbReference type="InterPro" id="IPR050482">
    <property type="entry name" value="Sensor_HK_TwoCompSys"/>
</dbReference>
<dbReference type="Pfam" id="PF07730">
    <property type="entry name" value="HisKA_3"/>
    <property type="match status" value="1"/>
</dbReference>
<comment type="caution">
    <text evidence="13">The sequence shown here is derived from an EMBL/GenBank/DDBJ whole genome shotgun (WGS) entry which is preliminary data.</text>
</comment>
<feature type="chain" id="PRO_5036920021" description="histidine kinase" evidence="11">
    <location>
        <begin position="26"/>
        <end position="630"/>
    </location>
</feature>
<dbReference type="Gene3D" id="3.30.565.10">
    <property type="entry name" value="Histidine kinase-like ATPase, C-terminal domain"/>
    <property type="match status" value="1"/>
</dbReference>
<evidence type="ECO:0000256" key="11">
    <source>
        <dbReference type="SAM" id="SignalP"/>
    </source>
</evidence>
<name>A0A927B494_9BACT</name>
<dbReference type="GO" id="GO:0016020">
    <property type="term" value="C:membrane"/>
    <property type="evidence" value="ECO:0007669"/>
    <property type="project" value="InterPro"/>
</dbReference>
<feature type="region of interest" description="Disordered" evidence="9">
    <location>
        <begin position="609"/>
        <end position="630"/>
    </location>
</feature>
<dbReference type="InterPro" id="IPR011623">
    <property type="entry name" value="7TMR_DISM_rcpt_extracell_dom1"/>
</dbReference>
<keyword evidence="10" id="KW-0812">Transmembrane</keyword>
<evidence type="ECO:0000256" key="1">
    <source>
        <dbReference type="ARBA" id="ARBA00000085"/>
    </source>
</evidence>
<evidence type="ECO:0000256" key="8">
    <source>
        <dbReference type="ARBA" id="ARBA00023012"/>
    </source>
</evidence>
<dbReference type="Proteomes" id="UP000653797">
    <property type="component" value="Unassembled WGS sequence"/>
</dbReference>
<keyword evidence="10" id="KW-0472">Membrane</keyword>
<evidence type="ECO:0000259" key="12">
    <source>
        <dbReference type="PROSITE" id="PS50109"/>
    </source>
</evidence>
<dbReference type="GO" id="GO:0000155">
    <property type="term" value="F:phosphorelay sensor kinase activity"/>
    <property type="evidence" value="ECO:0007669"/>
    <property type="project" value="InterPro"/>
</dbReference>
<feature type="transmembrane region" description="Helical" evidence="10">
    <location>
        <begin position="300"/>
        <end position="319"/>
    </location>
</feature>
<dbReference type="AlphaFoldDB" id="A0A927B494"/>
<dbReference type="PROSITE" id="PS50109">
    <property type="entry name" value="HIS_KIN"/>
    <property type="match status" value="1"/>
</dbReference>
<evidence type="ECO:0000256" key="2">
    <source>
        <dbReference type="ARBA" id="ARBA00012438"/>
    </source>
</evidence>
<dbReference type="Gene3D" id="1.20.5.1930">
    <property type="match status" value="1"/>
</dbReference>
<evidence type="ECO:0000256" key="5">
    <source>
        <dbReference type="ARBA" id="ARBA00022741"/>
    </source>
</evidence>
<reference evidence="13" key="1">
    <citation type="submission" date="2020-09" db="EMBL/GenBank/DDBJ databases">
        <authorList>
            <person name="Kim M.K."/>
        </authorList>
    </citation>
    <scope>NUCLEOTIDE SEQUENCE</scope>
    <source>
        <strain evidence="13">BT704</strain>
    </source>
</reference>
<feature type="transmembrane region" description="Helical" evidence="10">
    <location>
        <begin position="361"/>
        <end position="380"/>
    </location>
</feature>
<keyword evidence="14" id="KW-1185">Reference proteome</keyword>
<feature type="compositionally biased region" description="Polar residues" evidence="9">
    <location>
        <begin position="616"/>
        <end position="630"/>
    </location>
</feature>
<dbReference type="InterPro" id="IPR003594">
    <property type="entry name" value="HATPase_dom"/>
</dbReference>
<protein>
    <recommendedName>
        <fullName evidence="2">histidine kinase</fullName>
        <ecNumber evidence="2">2.7.13.3</ecNumber>
    </recommendedName>
</protein>
<dbReference type="InterPro" id="IPR011712">
    <property type="entry name" value="Sig_transdc_His_kin_sub3_dim/P"/>
</dbReference>
<keyword evidence="8" id="KW-0902">Two-component regulatory system</keyword>
<evidence type="ECO:0000256" key="6">
    <source>
        <dbReference type="ARBA" id="ARBA00022777"/>
    </source>
</evidence>
<evidence type="ECO:0000256" key="10">
    <source>
        <dbReference type="SAM" id="Phobius"/>
    </source>
</evidence>
<dbReference type="InterPro" id="IPR005467">
    <property type="entry name" value="His_kinase_dom"/>
</dbReference>
<dbReference type="SMART" id="SM00387">
    <property type="entry name" value="HATPase_c"/>
    <property type="match status" value="1"/>
</dbReference>
<dbReference type="SUPFAM" id="SSF55874">
    <property type="entry name" value="ATPase domain of HSP90 chaperone/DNA topoisomerase II/histidine kinase"/>
    <property type="match status" value="1"/>
</dbReference>
<dbReference type="GO" id="GO:0005524">
    <property type="term" value="F:ATP binding"/>
    <property type="evidence" value="ECO:0007669"/>
    <property type="project" value="UniProtKB-KW"/>
</dbReference>
<feature type="transmembrane region" description="Helical" evidence="10">
    <location>
        <begin position="328"/>
        <end position="349"/>
    </location>
</feature>
<keyword evidence="10" id="KW-1133">Transmembrane helix</keyword>
<evidence type="ECO:0000256" key="9">
    <source>
        <dbReference type="SAM" id="MobiDB-lite"/>
    </source>
</evidence>
<dbReference type="PANTHER" id="PTHR24421">
    <property type="entry name" value="NITRATE/NITRITE SENSOR PROTEIN NARX-RELATED"/>
    <property type="match status" value="1"/>
</dbReference>
<dbReference type="Pfam" id="PF02518">
    <property type="entry name" value="HATPase_c"/>
    <property type="match status" value="1"/>
</dbReference>
<dbReference type="GO" id="GO:0046983">
    <property type="term" value="F:protein dimerization activity"/>
    <property type="evidence" value="ECO:0007669"/>
    <property type="project" value="InterPro"/>
</dbReference>
<dbReference type="InterPro" id="IPR036890">
    <property type="entry name" value="HATPase_C_sf"/>
</dbReference>
<organism evidence="13 14">
    <name type="scientific">Spirosoma validum</name>
    <dbReference type="NCBI Taxonomy" id="2771355"/>
    <lineage>
        <taxon>Bacteria</taxon>
        <taxon>Pseudomonadati</taxon>
        <taxon>Bacteroidota</taxon>
        <taxon>Cytophagia</taxon>
        <taxon>Cytophagales</taxon>
        <taxon>Cytophagaceae</taxon>
        <taxon>Spirosoma</taxon>
    </lineage>
</organism>
<evidence type="ECO:0000256" key="4">
    <source>
        <dbReference type="ARBA" id="ARBA00022679"/>
    </source>
</evidence>
<dbReference type="CDD" id="cd16917">
    <property type="entry name" value="HATPase_UhpB-NarQ-NarX-like"/>
    <property type="match status" value="1"/>
</dbReference>
<feature type="signal peptide" evidence="11">
    <location>
        <begin position="1"/>
        <end position="25"/>
    </location>
</feature>
<keyword evidence="11" id="KW-0732">Signal</keyword>
<proteinExistence type="predicted"/>
<keyword evidence="3" id="KW-0597">Phosphoprotein</keyword>
<dbReference type="Pfam" id="PF07695">
    <property type="entry name" value="7TMR-DISM_7TM"/>
    <property type="match status" value="1"/>
</dbReference>
<evidence type="ECO:0000313" key="14">
    <source>
        <dbReference type="Proteomes" id="UP000653797"/>
    </source>
</evidence>
<feature type="transmembrane region" description="Helical" evidence="10">
    <location>
        <begin position="268"/>
        <end position="288"/>
    </location>
</feature>
<gene>
    <name evidence="13" type="ORF">IC230_20835</name>
</gene>
<comment type="catalytic activity">
    <reaction evidence="1">
        <text>ATP + protein L-histidine = ADP + protein N-phospho-L-histidine.</text>
        <dbReference type="EC" id="2.7.13.3"/>
    </reaction>
</comment>
<keyword evidence="7" id="KW-0067">ATP-binding</keyword>
<accession>A0A927B494</accession>
<evidence type="ECO:0000256" key="3">
    <source>
        <dbReference type="ARBA" id="ARBA00022553"/>
    </source>
</evidence>